<gene>
    <name evidence="6" type="ORF">METZ01_LOCUS319354</name>
</gene>
<dbReference type="EMBL" id="UINC01103822">
    <property type="protein sequence ID" value="SVC66500.1"/>
    <property type="molecule type" value="Genomic_DNA"/>
</dbReference>
<organism evidence="6">
    <name type="scientific">marine metagenome</name>
    <dbReference type="NCBI Taxonomy" id="408172"/>
    <lineage>
        <taxon>unclassified sequences</taxon>
        <taxon>metagenomes</taxon>
        <taxon>ecological metagenomes</taxon>
    </lineage>
</organism>
<dbReference type="InterPro" id="IPR042216">
    <property type="entry name" value="MitoNEET_CISD"/>
</dbReference>
<dbReference type="InterPro" id="IPR018967">
    <property type="entry name" value="FeS-contain_CDGSH-typ"/>
</dbReference>
<dbReference type="Gene3D" id="3.40.5.90">
    <property type="entry name" value="CDGSH iron-sulfur domain, mitoNEET-type"/>
    <property type="match status" value="2"/>
</dbReference>
<keyword evidence="4" id="KW-0411">Iron-sulfur</keyword>
<dbReference type="Pfam" id="PF09360">
    <property type="entry name" value="zf-CDGSH"/>
    <property type="match status" value="2"/>
</dbReference>
<dbReference type="GO" id="GO:0051537">
    <property type="term" value="F:2 iron, 2 sulfur cluster binding"/>
    <property type="evidence" value="ECO:0007669"/>
    <property type="project" value="UniProtKB-KW"/>
</dbReference>
<name>A0A382P0V3_9ZZZZ</name>
<dbReference type="PANTHER" id="PTHR46491:SF3">
    <property type="entry name" value="CDGSH IRON-SULFUR DOMAIN-CONTAINING PROTEIN 3, MITOCHONDRIAL"/>
    <property type="match status" value="1"/>
</dbReference>
<proteinExistence type="predicted"/>
<dbReference type="PANTHER" id="PTHR46491">
    <property type="entry name" value="CDGSH IRON SULFUR DOMAIN PROTEIN HOMOLOG"/>
    <property type="match status" value="1"/>
</dbReference>
<dbReference type="SMART" id="SM00704">
    <property type="entry name" value="ZnF_CDGSH"/>
    <property type="match status" value="2"/>
</dbReference>
<dbReference type="InterPro" id="IPR052950">
    <property type="entry name" value="CISD"/>
</dbReference>
<accession>A0A382P0V3</accession>
<protein>
    <recommendedName>
        <fullName evidence="5">Iron-binding zinc finger CDGSH type domain-containing protein</fullName>
    </recommendedName>
</protein>
<reference evidence="6" key="1">
    <citation type="submission" date="2018-05" db="EMBL/GenBank/DDBJ databases">
        <authorList>
            <person name="Lanie J.A."/>
            <person name="Ng W.-L."/>
            <person name="Kazmierczak K.M."/>
            <person name="Andrzejewski T.M."/>
            <person name="Davidsen T.M."/>
            <person name="Wayne K.J."/>
            <person name="Tettelin H."/>
            <person name="Glass J.I."/>
            <person name="Rusch D."/>
            <person name="Podicherti R."/>
            <person name="Tsui H.-C.T."/>
            <person name="Winkler M.E."/>
        </authorList>
    </citation>
    <scope>NUCLEOTIDE SEQUENCE</scope>
</reference>
<keyword evidence="2" id="KW-0479">Metal-binding</keyword>
<dbReference type="AlphaFoldDB" id="A0A382P0V3"/>
<keyword evidence="1" id="KW-0001">2Fe-2S</keyword>
<evidence type="ECO:0000256" key="4">
    <source>
        <dbReference type="ARBA" id="ARBA00023014"/>
    </source>
</evidence>
<evidence type="ECO:0000256" key="2">
    <source>
        <dbReference type="ARBA" id="ARBA00022723"/>
    </source>
</evidence>
<feature type="domain" description="Iron-binding zinc finger CDGSH type" evidence="5">
    <location>
        <begin position="42"/>
        <end position="76"/>
    </location>
</feature>
<evidence type="ECO:0000256" key="1">
    <source>
        <dbReference type="ARBA" id="ARBA00022714"/>
    </source>
</evidence>
<evidence type="ECO:0000313" key="6">
    <source>
        <dbReference type="EMBL" id="SVC66500.1"/>
    </source>
</evidence>
<sequence length="76" mass="8513">MSYENSPNYIDETPGKKYYCTCGESTNKPYCDGSHEKLNTGKLPKEFEVNEPKRMAICDCGQSDKSPLCDGTHSKL</sequence>
<feature type="domain" description="Iron-binding zinc finger CDGSH type" evidence="5">
    <location>
        <begin position="5"/>
        <end position="41"/>
    </location>
</feature>
<dbReference type="GO" id="GO:0005737">
    <property type="term" value="C:cytoplasm"/>
    <property type="evidence" value="ECO:0007669"/>
    <property type="project" value="UniProtKB-ARBA"/>
</dbReference>
<keyword evidence="3" id="KW-0408">Iron</keyword>
<evidence type="ECO:0000259" key="5">
    <source>
        <dbReference type="SMART" id="SM00704"/>
    </source>
</evidence>
<dbReference type="GO" id="GO:0046872">
    <property type="term" value="F:metal ion binding"/>
    <property type="evidence" value="ECO:0007669"/>
    <property type="project" value="UniProtKB-KW"/>
</dbReference>
<evidence type="ECO:0000256" key="3">
    <source>
        <dbReference type="ARBA" id="ARBA00023004"/>
    </source>
</evidence>